<feature type="compositionally biased region" description="Polar residues" evidence="1">
    <location>
        <begin position="131"/>
        <end position="143"/>
    </location>
</feature>
<dbReference type="AlphaFoldDB" id="A0A078A4Y1"/>
<dbReference type="Proteomes" id="UP000039865">
    <property type="component" value="Unassembled WGS sequence"/>
</dbReference>
<accession>A0A078A4Y1</accession>
<dbReference type="InParanoid" id="A0A078A4Y1"/>
<feature type="region of interest" description="Disordered" evidence="1">
    <location>
        <begin position="62"/>
        <end position="159"/>
    </location>
</feature>
<name>A0A078A4Y1_STYLE</name>
<organism evidence="2 3">
    <name type="scientific">Stylonychia lemnae</name>
    <name type="common">Ciliate</name>
    <dbReference type="NCBI Taxonomy" id="5949"/>
    <lineage>
        <taxon>Eukaryota</taxon>
        <taxon>Sar</taxon>
        <taxon>Alveolata</taxon>
        <taxon>Ciliophora</taxon>
        <taxon>Intramacronucleata</taxon>
        <taxon>Spirotrichea</taxon>
        <taxon>Stichotrichia</taxon>
        <taxon>Sporadotrichida</taxon>
        <taxon>Oxytrichidae</taxon>
        <taxon>Stylonychinae</taxon>
        <taxon>Stylonychia</taxon>
    </lineage>
</organism>
<evidence type="ECO:0000256" key="1">
    <source>
        <dbReference type="SAM" id="MobiDB-lite"/>
    </source>
</evidence>
<gene>
    <name evidence="2" type="primary">Contig15724.g16755</name>
    <name evidence="2" type="ORF">STYLEM_6214</name>
</gene>
<feature type="compositionally biased region" description="Low complexity" evidence="1">
    <location>
        <begin position="107"/>
        <end position="121"/>
    </location>
</feature>
<proteinExistence type="predicted"/>
<keyword evidence="3" id="KW-1185">Reference proteome</keyword>
<dbReference type="EMBL" id="CCKQ01005981">
    <property type="protein sequence ID" value="CDW77254.1"/>
    <property type="molecule type" value="Genomic_DNA"/>
</dbReference>
<protein>
    <submittedName>
        <fullName evidence="2">Uncharacterized protein</fullName>
    </submittedName>
</protein>
<evidence type="ECO:0000313" key="3">
    <source>
        <dbReference type="Proteomes" id="UP000039865"/>
    </source>
</evidence>
<feature type="compositionally biased region" description="Basic and acidic residues" evidence="1">
    <location>
        <begin position="148"/>
        <end position="159"/>
    </location>
</feature>
<evidence type="ECO:0000313" key="2">
    <source>
        <dbReference type="EMBL" id="CDW77254.1"/>
    </source>
</evidence>
<sequence>MGVITYNQKAELKKYVIVEGSQLDTRELNEFYQKLIETKNYPHRQLLIHETLRRFNLKFQKNPSRSNSLDKINRNEEAKQTSFTLNSFNPYLDERQSPNQSLRSVGSEIESQFSYEQQQSKSSKRKRASPTLRTNRNDLQQSPVRGDSSFRVEEVNSNF</sequence>
<reference evidence="2 3" key="1">
    <citation type="submission" date="2014-06" db="EMBL/GenBank/DDBJ databases">
        <authorList>
            <person name="Swart Estienne"/>
        </authorList>
    </citation>
    <scope>NUCLEOTIDE SEQUENCE [LARGE SCALE GENOMIC DNA]</scope>
    <source>
        <strain evidence="2 3">130c</strain>
    </source>
</reference>
<feature type="compositionally biased region" description="Polar residues" evidence="1">
    <location>
        <begin position="80"/>
        <end position="89"/>
    </location>
</feature>